<dbReference type="GO" id="GO:0033499">
    <property type="term" value="P:galactose catabolic process via UDP-galactose, Leloir pathway"/>
    <property type="evidence" value="ECO:0007669"/>
    <property type="project" value="TreeGrafter"/>
</dbReference>
<evidence type="ECO:0000256" key="11">
    <source>
        <dbReference type="PIRSR" id="PIRSR005096-3"/>
    </source>
</evidence>
<dbReference type="EMBL" id="SWBO01000008">
    <property type="protein sequence ID" value="TKB98435.1"/>
    <property type="molecule type" value="Genomic_DNA"/>
</dbReference>
<comment type="pathway">
    <text evidence="2 8">Carbohydrate metabolism; hexose metabolism.</text>
</comment>
<evidence type="ECO:0000256" key="2">
    <source>
        <dbReference type="ARBA" id="ARBA00005028"/>
    </source>
</evidence>
<evidence type="ECO:0000256" key="8">
    <source>
        <dbReference type="PIRNR" id="PIRNR005096"/>
    </source>
</evidence>
<keyword evidence="6 8" id="KW-0413">Isomerase</keyword>
<dbReference type="SUPFAM" id="SSF74650">
    <property type="entry name" value="Galactose mutarotase-like"/>
    <property type="match status" value="1"/>
</dbReference>
<dbReference type="GO" id="GO:0004034">
    <property type="term" value="F:aldose 1-epimerase activity"/>
    <property type="evidence" value="ECO:0007669"/>
    <property type="project" value="UniProtKB-EC"/>
</dbReference>
<dbReference type="InterPro" id="IPR015443">
    <property type="entry name" value="Aldose_1-epimerase"/>
</dbReference>
<dbReference type="Pfam" id="PF01263">
    <property type="entry name" value="Aldose_epim"/>
    <property type="match status" value="1"/>
</dbReference>
<evidence type="ECO:0000256" key="6">
    <source>
        <dbReference type="ARBA" id="ARBA00023235"/>
    </source>
</evidence>
<feature type="active site" description="Proton donor" evidence="9">
    <location>
        <position position="185"/>
    </location>
</feature>
<name>A0A4U1C0B7_9SPHI</name>
<evidence type="ECO:0000256" key="10">
    <source>
        <dbReference type="PIRSR" id="PIRSR005096-2"/>
    </source>
</evidence>
<dbReference type="InterPro" id="IPR011013">
    <property type="entry name" value="Gal_mutarotase_sf_dom"/>
</dbReference>
<dbReference type="GO" id="GO:0030246">
    <property type="term" value="F:carbohydrate binding"/>
    <property type="evidence" value="ECO:0007669"/>
    <property type="project" value="InterPro"/>
</dbReference>
<evidence type="ECO:0000256" key="1">
    <source>
        <dbReference type="ARBA" id="ARBA00001913"/>
    </source>
</evidence>
<dbReference type="PIRSF" id="PIRSF005096">
    <property type="entry name" value="GALM"/>
    <property type="match status" value="1"/>
</dbReference>
<dbReference type="InterPro" id="IPR047215">
    <property type="entry name" value="Galactose_mutarotase-like"/>
</dbReference>
<keyword evidence="7 8" id="KW-0119">Carbohydrate metabolism</keyword>
<sequence length="349" mass="39690">MKVKQINTGIIVDKKEIIEVELSNEKGTRVNIFNYGTIINKFIVKNAKGDDQDIVLGFDTFEQYLSEDYLAKYPYLGAIIGRYANRIKDGKFEVDSYEYQLEKNNGDDCLHGGKVGFDRKVWDVIEVSEQPNASVTFQYFSFDGEENFPGDLVIQLKFELTNNNELILTYHADTDEATPVNLTHHSYFNLSANGEKINNHHHQMFATNYLEQDANSVVTGKLLPVEGTHHDFRTGKNISEGWNEELGYDQSYVLDKNYGDLTLASKTKAKDSGLSLLVYSTEPVAHFYTAKYLAVKNGKAGKDYEEFDGFCVETQHHPNAINIPHFPNTVLQPDENYSQTTIYKITLEN</sequence>
<organism evidence="12 13">
    <name type="scientific">Pedobacter cryotolerans</name>
    <dbReference type="NCBI Taxonomy" id="2571270"/>
    <lineage>
        <taxon>Bacteria</taxon>
        <taxon>Pseudomonadati</taxon>
        <taxon>Bacteroidota</taxon>
        <taxon>Sphingobacteriia</taxon>
        <taxon>Sphingobacteriales</taxon>
        <taxon>Sphingobacteriaceae</taxon>
        <taxon>Pedobacter</taxon>
    </lineage>
</organism>
<dbReference type="GO" id="GO:0006006">
    <property type="term" value="P:glucose metabolic process"/>
    <property type="evidence" value="ECO:0007669"/>
    <property type="project" value="TreeGrafter"/>
</dbReference>
<dbReference type="PANTHER" id="PTHR10091">
    <property type="entry name" value="ALDOSE-1-EPIMERASE"/>
    <property type="match status" value="1"/>
</dbReference>
<reference evidence="12 13" key="1">
    <citation type="submission" date="2019-04" db="EMBL/GenBank/DDBJ databases">
        <title>Pedobacter sp. AR-2-6 sp. nov., isolated from Arctic soil.</title>
        <authorList>
            <person name="Dahal R.H."/>
            <person name="Kim D.-U."/>
        </authorList>
    </citation>
    <scope>NUCLEOTIDE SEQUENCE [LARGE SCALE GENOMIC DNA]</scope>
    <source>
        <strain evidence="12 13">AR-2-6</strain>
    </source>
</reference>
<feature type="binding site" evidence="10">
    <location>
        <position position="249"/>
    </location>
    <ligand>
        <name>beta-D-galactose</name>
        <dbReference type="ChEBI" id="CHEBI:27667"/>
    </ligand>
</feature>
<keyword evidence="13" id="KW-1185">Reference proteome</keyword>
<evidence type="ECO:0000256" key="3">
    <source>
        <dbReference type="ARBA" id="ARBA00006206"/>
    </source>
</evidence>
<accession>A0A4U1C0B7</accession>
<dbReference type="EC" id="5.1.3.3" evidence="8"/>
<dbReference type="AlphaFoldDB" id="A0A4U1C0B7"/>
<dbReference type="InterPro" id="IPR008183">
    <property type="entry name" value="Aldose_1/G6P_1-epimerase"/>
</dbReference>
<dbReference type="InterPro" id="IPR014718">
    <property type="entry name" value="GH-type_carb-bd"/>
</dbReference>
<dbReference type="PANTHER" id="PTHR10091:SF0">
    <property type="entry name" value="GALACTOSE MUTAROTASE"/>
    <property type="match status" value="1"/>
</dbReference>
<dbReference type="OrthoDB" id="9779408at2"/>
<evidence type="ECO:0000256" key="9">
    <source>
        <dbReference type="PIRSR" id="PIRSR005096-1"/>
    </source>
</evidence>
<comment type="subunit">
    <text evidence="4">Monomer.</text>
</comment>
<feature type="binding site" evidence="11">
    <location>
        <begin position="85"/>
        <end position="86"/>
    </location>
    <ligand>
        <name>beta-D-galactose</name>
        <dbReference type="ChEBI" id="CHEBI:27667"/>
    </ligand>
</feature>
<dbReference type="NCBIfam" id="NF008277">
    <property type="entry name" value="PRK11055.1"/>
    <property type="match status" value="1"/>
</dbReference>
<gene>
    <name evidence="12" type="ORF">FA045_14035</name>
</gene>
<dbReference type="Proteomes" id="UP000310477">
    <property type="component" value="Unassembled WGS sequence"/>
</dbReference>
<comment type="similarity">
    <text evidence="3 8">Belongs to the aldose epimerase family.</text>
</comment>
<dbReference type="CDD" id="cd09019">
    <property type="entry name" value="galactose_mutarotase_like"/>
    <property type="match status" value="1"/>
</dbReference>
<evidence type="ECO:0000256" key="7">
    <source>
        <dbReference type="ARBA" id="ARBA00023277"/>
    </source>
</evidence>
<evidence type="ECO:0000256" key="5">
    <source>
        <dbReference type="ARBA" id="ARBA00022837"/>
    </source>
</evidence>
<feature type="binding site" evidence="11">
    <location>
        <begin position="185"/>
        <end position="187"/>
    </location>
    <ligand>
        <name>beta-D-galactose</name>
        <dbReference type="ChEBI" id="CHEBI:27667"/>
    </ligand>
</feature>
<dbReference type="Gene3D" id="2.70.98.10">
    <property type="match status" value="1"/>
</dbReference>
<keyword evidence="5" id="KW-0106">Calcium</keyword>
<evidence type="ECO:0000256" key="4">
    <source>
        <dbReference type="ARBA" id="ARBA00011245"/>
    </source>
</evidence>
<comment type="caution">
    <text evidence="12">The sequence shown here is derived from an EMBL/GenBank/DDBJ whole genome shotgun (WGS) entry which is preliminary data.</text>
</comment>
<comment type="cofactor">
    <cofactor evidence="1">
        <name>Ca(2+)</name>
        <dbReference type="ChEBI" id="CHEBI:29108"/>
    </cofactor>
</comment>
<proteinExistence type="inferred from homology"/>
<dbReference type="RefSeq" id="WP_136877714.1">
    <property type="nucleotide sequence ID" value="NZ_SWBO01000008.1"/>
</dbReference>
<protein>
    <recommendedName>
        <fullName evidence="8">Aldose 1-epimerase</fullName>
        <ecNumber evidence="8">5.1.3.3</ecNumber>
    </recommendedName>
</protein>
<dbReference type="UniPathway" id="UPA00242"/>
<feature type="active site" description="Proton acceptor" evidence="9">
    <location>
        <position position="313"/>
    </location>
</feature>
<comment type="catalytic activity">
    <reaction evidence="8">
        <text>alpha-D-glucose = beta-D-glucose</text>
        <dbReference type="Rhea" id="RHEA:10264"/>
        <dbReference type="ChEBI" id="CHEBI:15903"/>
        <dbReference type="ChEBI" id="CHEBI:17925"/>
        <dbReference type="EC" id="5.1.3.3"/>
    </reaction>
</comment>
<evidence type="ECO:0000313" key="13">
    <source>
        <dbReference type="Proteomes" id="UP000310477"/>
    </source>
</evidence>
<evidence type="ECO:0000313" key="12">
    <source>
        <dbReference type="EMBL" id="TKB98435.1"/>
    </source>
</evidence>